<feature type="domain" description="BTB" evidence="1">
    <location>
        <begin position="24"/>
        <end position="91"/>
    </location>
</feature>
<evidence type="ECO:0000259" key="1">
    <source>
        <dbReference type="PROSITE" id="PS50097"/>
    </source>
</evidence>
<dbReference type="SMART" id="SM00225">
    <property type="entry name" value="BTB"/>
    <property type="match status" value="1"/>
</dbReference>
<dbReference type="PROSITE" id="PS50097">
    <property type="entry name" value="BTB"/>
    <property type="match status" value="1"/>
</dbReference>
<evidence type="ECO:0000313" key="3">
    <source>
        <dbReference type="Proteomes" id="UP001324427"/>
    </source>
</evidence>
<sequence>MTNKEALESLVAKLAGLQGDEALTDFVIICGEREWKVHRVILTLHSPVLAKAITGAFKESAERQINLSEEHPDCVDALVCYAYKLQYSLPDAGQGDVDHLDSLSFHVKVCVLADKYDIPHLKQMAIEKFKAGIDVAAEDLATAAELAYDASPATEKIRERIVAFGIENKLLSTAGKTGISAVMGNNAEFARDYAQALESRLDKYRVATQPNEHRYHCPSTSCERTFVAAIPERCILGTFACYWCEKSFHGDRWQHSRVKG</sequence>
<protein>
    <recommendedName>
        <fullName evidence="1">BTB domain-containing protein</fullName>
    </recommendedName>
</protein>
<dbReference type="InterPro" id="IPR011333">
    <property type="entry name" value="SKP1/BTB/POZ_sf"/>
</dbReference>
<comment type="caution">
    <text evidence="2">The sequence shown here is derived from an EMBL/GenBank/DDBJ whole genome shotgun (WGS) entry which is preliminary data.</text>
</comment>
<dbReference type="SUPFAM" id="SSF54695">
    <property type="entry name" value="POZ domain"/>
    <property type="match status" value="1"/>
</dbReference>
<dbReference type="Proteomes" id="UP001324427">
    <property type="component" value="Unassembled WGS sequence"/>
</dbReference>
<evidence type="ECO:0000313" key="2">
    <source>
        <dbReference type="EMBL" id="KAK4550259.1"/>
    </source>
</evidence>
<accession>A0AAV9JX81</accession>
<organism evidence="2 3">
    <name type="scientific">Oleoguttula mirabilis</name>
    <dbReference type="NCBI Taxonomy" id="1507867"/>
    <lineage>
        <taxon>Eukaryota</taxon>
        <taxon>Fungi</taxon>
        <taxon>Dikarya</taxon>
        <taxon>Ascomycota</taxon>
        <taxon>Pezizomycotina</taxon>
        <taxon>Dothideomycetes</taxon>
        <taxon>Dothideomycetidae</taxon>
        <taxon>Mycosphaerellales</taxon>
        <taxon>Teratosphaeriaceae</taxon>
        <taxon>Oleoguttula</taxon>
    </lineage>
</organism>
<name>A0AAV9JX81_9PEZI</name>
<gene>
    <name evidence="2" type="ORF">LTR36_003226</name>
</gene>
<dbReference type="PANTHER" id="PTHR47843">
    <property type="entry name" value="BTB DOMAIN-CONTAINING PROTEIN-RELATED"/>
    <property type="match status" value="1"/>
</dbReference>
<dbReference type="Pfam" id="PF00651">
    <property type="entry name" value="BTB"/>
    <property type="match status" value="1"/>
</dbReference>
<reference evidence="2 3" key="1">
    <citation type="submission" date="2021-11" db="EMBL/GenBank/DDBJ databases">
        <title>Black yeast isolated from Biological Soil Crust.</title>
        <authorList>
            <person name="Kurbessoian T."/>
        </authorList>
    </citation>
    <scope>NUCLEOTIDE SEQUENCE [LARGE SCALE GENOMIC DNA]</scope>
    <source>
        <strain evidence="2 3">CCFEE 5522</strain>
    </source>
</reference>
<proteinExistence type="predicted"/>
<dbReference type="AlphaFoldDB" id="A0AAV9JX81"/>
<dbReference type="EMBL" id="JAVFHQ010000002">
    <property type="protein sequence ID" value="KAK4550259.1"/>
    <property type="molecule type" value="Genomic_DNA"/>
</dbReference>
<dbReference type="CDD" id="cd18186">
    <property type="entry name" value="BTB_POZ_ZBTB_KLHL-like"/>
    <property type="match status" value="1"/>
</dbReference>
<dbReference type="InterPro" id="IPR000210">
    <property type="entry name" value="BTB/POZ_dom"/>
</dbReference>
<keyword evidence="3" id="KW-1185">Reference proteome</keyword>
<dbReference type="Gene3D" id="3.30.710.10">
    <property type="entry name" value="Potassium Channel Kv1.1, Chain A"/>
    <property type="match status" value="1"/>
</dbReference>
<dbReference type="PANTHER" id="PTHR47843:SF5">
    <property type="entry name" value="BTB_POZ DOMAIN PROTEIN"/>
    <property type="match status" value="1"/>
</dbReference>